<dbReference type="Proteomes" id="UP000318447">
    <property type="component" value="Unassembled WGS sequence"/>
</dbReference>
<protein>
    <submittedName>
        <fullName evidence="2">Uncharacterized protein</fullName>
    </submittedName>
</protein>
<evidence type="ECO:0000256" key="1">
    <source>
        <dbReference type="SAM" id="MobiDB-lite"/>
    </source>
</evidence>
<feature type="region of interest" description="Disordered" evidence="1">
    <location>
        <begin position="482"/>
        <end position="505"/>
    </location>
</feature>
<feature type="region of interest" description="Disordered" evidence="1">
    <location>
        <begin position="525"/>
        <end position="551"/>
    </location>
</feature>
<dbReference type="AlphaFoldDB" id="A0A504Y069"/>
<dbReference type="VEuPathDB" id="TriTrypDB:LdCL_290013800"/>
<feature type="region of interest" description="Disordered" evidence="1">
    <location>
        <begin position="54"/>
        <end position="80"/>
    </location>
</feature>
<reference evidence="3" key="1">
    <citation type="submission" date="2019-02" db="EMBL/GenBank/DDBJ databases">
        <title>FDA dAtabase for Regulatory Grade micrObial Sequences (FDA-ARGOS): Supporting development and validation of Infectious Disease Dx tests.</title>
        <authorList>
            <person name="Duncan R."/>
            <person name="Fisher C."/>
            <person name="Tallon L."/>
            <person name="Sadzewicz L."/>
            <person name="Sengamalay N."/>
            <person name="Ott S."/>
            <person name="Godinez A."/>
            <person name="Nagaraj S."/>
            <person name="Vavikolanu K."/>
            <person name="Nadendla S."/>
            <person name="Aluvathingal J."/>
            <person name="Sichtig H."/>
        </authorList>
    </citation>
    <scope>NUCLEOTIDE SEQUENCE [LARGE SCALE GENOMIC DNA]</scope>
    <source>
        <strain evidence="3">FDAARGOS_361</strain>
    </source>
</reference>
<organism evidence="2 3">
    <name type="scientific">Leishmania donovani</name>
    <dbReference type="NCBI Taxonomy" id="5661"/>
    <lineage>
        <taxon>Eukaryota</taxon>
        <taxon>Discoba</taxon>
        <taxon>Euglenozoa</taxon>
        <taxon>Kinetoplastea</taxon>
        <taxon>Metakinetoplastina</taxon>
        <taxon>Trypanosomatida</taxon>
        <taxon>Trypanosomatidae</taxon>
        <taxon>Leishmaniinae</taxon>
        <taxon>Leishmania</taxon>
    </lineage>
</organism>
<comment type="caution">
    <text evidence="2">The sequence shown here is derived from an EMBL/GenBank/DDBJ whole genome shotgun (WGS) entry which is preliminary data.</text>
</comment>
<sequence length="667" mass="71406">MQHDMENSMENEATLPLREVQAAVASSSPGVGKQYSDTSTIRCRGRCYTVPETSLSMPSSTQSVDALQTKPTTSPSPTEGETVCDLVRYHAELTLGLQQSMLWFISQLDSSLLTSSQEDGGVCGVLTHPRAAQLQWMFLDAVVQFVTHLQQRWSEGTASTGSVEAVGEASVVLNRLAQAAQELRHPSHSRQLQVFELSERGIARRSPPPFASWRSDSSAMRAFGGTSPLLCNTSPRAATSAPNPIDECLGVAGADYSAKLIAQQLWCAQQLLSQRFPGYAATWEVLEGARFFVESARSPTPTVPRSDSSQQVATQVAAPSPVTVVDLNCTQSSSHGGCTPPPCVVETQRKCERPHDLQRELRLPSRGLTFIEEQAADVTDDASTAMKGATASRNGFLTESPGAPPTPPARPLLLPVARCALWDNFLASKSFPPSALLLAIQNLAAGTISLQPEDIYRPPSDMLIKKPALKMDAQTSVLRKVCQQKPSRNPEASSRAPATDLRKPPGRMVSRRLREHVWDRLRAQPSGLRPRGSTLDSLDSLPRGAAQRQPHTKVGTALADHARAFGPAGQGVAVTALGKFNPGAQQDTPACTAPSFAGAALDAAAPTVLGAPSTLKTGRAPFGARHQHQPQPPPHARTYKGIGAPAFSAWASRQRAALANTFQKPSK</sequence>
<evidence type="ECO:0000313" key="2">
    <source>
        <dbReference type="EMBL" id="TPP52718.1"/>
    </source>
</evidence>
<feature type="compositionally biased region" description="Polar residues" evidence="1">
    <location>
        <begin position="54"/>
        <end position="70"/>
    </location>
</feature>
<feature type="region of interest" description="Disordered" evidence="1">
    <location>
        <begin position="620"/>
        <end position="642"/>
    </location>
</feature>
<gene>
    <name evidence="2" type="ORF">CGC21_27965</name>
</gene>
<name>A0A504Y069_LEIDO</name>
<dbReference type="EMBL" id="RHLC01000014">
    <property type="protein sequence ID" value="TPP52718.1"/>
    <property type="molecule type" value="Genomic_DNA"/>
</dbReference>
<accession>A0A504Y069</accession>
<evidence type="ECO:0000313" key="3">
    <source>
        <dbReference type="Proteomes" id="UP000318447"/>
    </source>
</evidence>
<proteinExistence type="predicted"/>
<dbReference type="VEuPathDB" id="TriTrypDB:LDHU3_29.1220"/>
<dbReference type="VEuPathDB" id="TriTrypDB:LdBPK_290900.1"/>